<dbReference type="EMBL" id="CP009056">
    <property type="protein sequence ID" value="AJA46026.1"/>
    <property type="molecule type" value="Genomic_DNA"/>
</dbReference>
<keyword evidence="8" id="KW-0282">Flagellum</keyword>
<dbReference type="InterPro" id="IPR001444">
    <property type="entry name" value="Flag_bb_rod_N"/>
</dbReference>
<keyword evidence="9" id="KW-1185">Reference proteome</keyword>
<dbReference type="HOGENOM" id="CLU_125463_1_0_6"/>
<evidence type="ECO:0000313" key="9">
    <source>
        <dbReference type="Proteomes" id="UP000030901"/>
    </source>
</evidence>
<gene>
    <name evidence="8" type="ORF">FPB0191_02222</name>
</gene>
<evidence type="ECO:0000256" key="6">
    <source>
        <dbReference type="PIRNR" id="PIRNR002889"/>
    </source>
</evidence>
<reference evidence="8 9" key="1">
    <citation type="journal article" date="2014" name="Appl. Environ. Microbiol.">
        <title>Gut symbionts from distinct hosts exhibit genotoxic activity via divergent colibactin biosynthetic pathways.</title>
        <authorList>
            <person name="Engel P."/>
            <person name="Vizcaino M.I."/>
            <person name="Crawford J.M."/>
        </authorList>
    </citation>
    <scope>NUCLEOTIDE SEQUENCE [LARGE SCALE GENOMIC DNA]</scope>
    <source>
        <strain evidence="8 9">PEB0191</strain>
    </source>
</reference>
<evidence type="ECO:0000259" key="7">
    <source>
        <dbReference type="Pfam" id="PF00460"/>
    </source>
</evidence>
<dbReference type="PANTHER" id="PTHR30435:SF12">
    <property type="entry name" value="FLAGELLAR BASAL BODY ROD PROTEIN FLGB"/>
    <property type="match status" value="1"/>
</dbReference>
<dbReference type="AlphaFoldDB" id="A0A0A7S9M9"/>
<evidence type="ECO:0000256" key="4">
    <source>
        <dbReference type="ARBA" id="ARBA00023143"/>
    </source>
</evidence>
<feature type="domain" description="Flagellar basal body rod protein N-terminal" evidence="7">
    <location>
        <begin position="11"/>
        <end position="39"/>
    </location>
</feature>
<evidence type="ECO:0000256" key="5">
    <source>
        <dbReference type="ARBA" id="ARBA00024934"/>
    </source>
</evidence>
<evidence type="ECO:0000256" key="3">
    <source>
        <dbReference type="ARBA" id="ARBA00014376"/>
    </source>
</evidence>
<keyword evidence="4 6" id="KW-0975">Bacterial flagellum</keyword>
<dbReference type="GO" id="GO:0030694">
    <property type="term" value="C:bacterial-type flagellum basal body, rod"/>
    <property type="evidence" value="ECO:0007669"/>
    <property type="project" value="InterPro"/>
</dbReference>
<evidence type="ECO:0000256" key="1">
    <source>
        <dbReference type="ARBA" id="ARBA00004117"/>
    </source>
</evidence>
<proteinExistence type="inferred from homology"/>
<dbReference type="OrthoDB" id="9788334at2"/>
<dbReference type="KEGG" id="fpp:FPB0191_02222"/>
<comment type="subcellular location">
    <subcellularLocation>
        <location evidence="1 6">Bacterial flagellum basal body</location>
    </subcellularLocation>
</comment>
<comment type="function">
    <text evidence="5 6">Structural component of flagellum, the bacterial motility apparatus. Part of the rod structure of flagellar basal body.</text>
</comment>
<dbReference type="InterPro" id="IPR006300">
    <property type="entry name" value="FlgB"/>
</dbReference>
<dbReference type="PROSITE" id="PS00588">
    <property type="entry name" value="FLAGELLA_BB_ROD"/>
    <property type="match status" value="1"/>
</dbReference>
<name>A0A0A7S9M9_FRIPE</name>
<evidence type="ECO:0000256" key="2">
    <source>
        <dbReference type="ARBA" id="ARBA00009677"/>
    </source>
</evidence>
<dbReference type="GO" id="GO:0071978">
    <property type="term" value="P:bacterial-type flagellum-dependent swarming motility"/>
    <property type="evidence" value="ECO:0007669"/>
    <property type="project" value="TreeGrafter"/>
</dbReference>
<dbReference type="Pfam" id="PF00460">
    <property type="entry name" value="Flg_bb_rod"/>
    <property type="match status" value="1"/>
</dbReference>
<keyword evidence="8" id="KW-0966">Cell projection</keyword>
<dbReference type="PANTHER" id="PTHR30435">
    <property type="entry name" value="FLAGELLAR PROTEIN"/>
    <property type="match status" value="1"/>
</dbReference>
<comment type="similarity">
    <text evidence="2 6">Belongs to the flagella basal body rod proteins family.</text>
</comment>
<dbReference type="Proteomes" id="UP000030901">
    <property type="component" value="Chromosome"/>
</dbReference>
<sequence>MLDKLDVMIGFHRQALNLREQRQQILAANIANSDTPNYQARDFDFKTELTKALDQHSVHHRPPVGLKVTAQQHMQIATPLANSPQALYRVPFQNSADGNTVDMDLERMAFMDNSIHYQGSLTFLGEQFKSLISVLQQG</sequence>
<dbReference type="PIRSF" id="PIRSF002889">
    <property type="entry name" value="Rod_FlgB"/>
    <property type="match status" value="1"/>
</dbReference>
<comment type="subunit">
    <text evidence="6">The basal body constitutes a major portion of the flagellar organelle and consists of a number of rings mounted on a central rod.</text>
</comment>
<dbReference type="RefSeq" id="WP_039106136.1">
    <property type="nucleotide sequence ID" value="NZ_CP009056.1"/>
</dbReference>
<organism evidence="8 9">
    <name type="scientific">Frischella perrara</name>
    <dbReference type="NCBI Taxonomy" id="1267021"/>
    <lineage>
        <taxon>Bacteria</taxon>
        <taxon>Pseudomonadati</taxon>
        <taxon>Pseudomonadota</taxon>
        <taxon>Gammaproteobacteria</taxon>
        <taxon>Orbales</taxon>
        <taxon>Orbaceae</taxon>
        <taxon>Frischella</taxon>
    </lineage>
</organism>
<dbReference type="InterPro" id="IPR019776">
    <property type="entry name" value="Flagellar_basal_body_rod_CS"/>
</dbReference>
<protein>
    <recommendedName>
        <fullName evidence="3 6">Flagellar basal body rod protein FlgB</fullName>
    </recommendedName>
</protein>
<keyword evidence="8" id="KW-0969">Cilium</keyword>
<accession>A0A0A7S9M9</accession>
<dbReference type="STRING" id="1267021.FPB0191_02222"/>
<dbReference type="NCBIfam" id="TIGR01396">
    <property type="entry name" value="FlgB"/>
    <property type="match status" value="1"/>
</dbReference>
<evidence type="ECO:0000313" key="8">
    <source>
        <dbReference type="EMBL" id="AJA46026.1"/>
    </source>
</evidence>